<name>X0YP35_9ZZZZ</name>
<gene>
    <name evidence="3" type="ORF">S01H4_16945</name>
</gene>
<organism evidence="3">
    <name type="scientific">marine sediment metagenome</name>
    <dbReference type="NCBI Taxonomy" id="412755"/>
    <lineage>
        <taxon>unclassified sequences</taxon>
        <taxon>metagenomes</taxon>
        <taxon>ecological metagenomes</taxon>
    </lineage>
</organism>
<dbReference type="InterPro" id="IPR025992">
    <property type="entry name" value="Haem-bd"/>
</dbReference>
<dbReference type="SMART" id="SM01235">
    <property type="entry name" value="Haem_bd"/>
    <property type="match status" value="1"/>
</dbReference>
<keyword evidence="1" id="KW-0812">Transmembrane</keyword>
<proteinExistence type="predicted"/>
<keyword evidence="1" id="KW-1133">Transmembrane helix</keyword>
<keyword evidence="1" id="KW-0472">Membrane</keyword>
<evidence type="ECO:0000313" key="3">
    <source>
        <dbReference type="EMBL" id="GAG58019.1"/>
    </source>
</evidence>
<dbReference type="Pfam" id="PF14376">
    <property type="entry name" value="Haem_bd"/>
    <property type="match status" value="1"/>
</dbReference>
<sequence length="170" mass="19762">MLDYSSFLNKNLLAKRKKILVGIALVFIFMQFFTIDKTNPPVEAGIDMINVEQVPTQVEGILRTSCYDCHTNETVYPWYTNIAPVSWWIKKHIDDGRDELNFSEWGNYSLRRKDHKLDEIVEMVDETEMPLKSYLLAHGDASLSSEQKTQLVDWAKAVREELGYVPEEKE</sequence>
<evidence type="ECO:0000256" key="1">
    <source>
        <dbReference type="SAM" id="Phobius"/>
    </source>
</evidence>
<dbReference type="EMBL" id="BART01007445">
    <property type="protein sequence ID" value="GAG58019.1"/>
    <property type="molecule type" value="Genomic_DNA"/>
</dbReference>
<protein>
    <recommendedName>
        <fullName evidence="2">Haem-binding domain-containing protein</fullName>
    </recommendedName>
</protein>
<feature type="domain" description="Haem-binding" evidence="2">
    <location>
        <begin position="24"/>
        <end position="159"/>
    </location>
</feature>
<feature type="transmembrane region" description="Helical" evidence="1">
    <location>
        <begin position="19"/>
        <end position="35"/>
    </location>
</feature>
<comment type="caution">
    <text evidence="3">The sequence shown here is derived from an EMBL/GenBank/DDBJ whole genome shotgun (WGS) entry which is preliminary data.</text>
</comment>
<reference evidence="3" key="1">
    <citation type="journal article" date="2014" name="Front. Microbiol.">
        <title>High frequency of phylogenetically diverse reductive dehalogenase-homologous genes in deep subseafloor sedimentary metagenomes.</title>
        <authorList>
            <person name="Kawai M."/>
            <person name="Futagami T."/>
            <person name="Toyoda A."/>
            <person name="Takaki Y."/>
            <person name="Nishi S."/>
            <person name="Hori S."/>
            <person name="Arai W."/>
            <person name="Tsubouchi T."/>
            <person name="Morono Y."/>
            <person name="Uchiyama I."/>
            <person name="Ito T."/>
            <person name="Fujiyama A."/>
            <person name="Inagaki F."/>
            <person name="Takami H."/>
        </authorList>
    </citation>
    <scope>NUCLEOTIDE SEQUENCE</scope>
    <source>
        <strain evidence="3">Expedition CK06-06</strain>
    </source>
</reference>
<evidence type="ECO:0000259" key="2">
    <source>
        <dbReference type="SMART" id="SM01235"/>
    </source>
</evidence>
<dbReference type="AlphaFoldDB" id="X0YP35"/>
<accession>X0YP35</accession>